<reference evidence="13" key="3">
    <citation type="submission" date="2025-09" db="UniProtKB">
        <authorList>
            <consortium name="Ensembl"/>
        </authorList>
    </citation>
    <scope>IDENTIFICATION</scope>
</reference>
<comment type="subcellular location">
    <subcellularLocation>
        <location evidence="1">Nucleus</location>
    </subcellularLocation>
</comment>
<reference evidence="13 14" key="1">
    <citation type="journal article" date="2014" name="Nat. Genet.">
        <title>Whole-genome sequence of a flatfish provides insights into ZW sex chromosome evolution and adaptation to a benthic lifestyle.</title>
        <authorList>
            <person name="Chen S."/>
            <person name="Zhang G."/>
            <person name="Shao C."/>
            <person name="Huang Q."/>
            <person name="Liu G."/>
            <person name="Zhang P."/>
            <person name="Song W."/>
            <person name="An N."/>
            <person name="Chalopin D."/>
            <person name="Volff J.N."/>
            <person name="Hong Y."/>
            <person name="Li Q."/>
            <person name="Sha Z."/>
            <person name="Zhou H."/>
            <person name="Xie M."/>
            <person name="Yu Q."/>
            <person name="Liu Y."/>
            <person name="Xiang H."/>
            <person name="Wang N."/>
            <person name="Wu K."/>
            <person name="Yang C."/>
            <person name="Zhou Q."/>
            <person name="Liao X."/>
            <person name="Yang L."/>
            <person name="Hu Q."/>
            <person name="Zhang J."/>
            <person name="Meng L."/>
            <person name="Jin L."/>
            <person name="Tian Y."/>
            <person name="Lian J."/>
            <person name="Yang J."/>
            <person name="Miao G."/>
            <person name="Liu S."/>
            <person name="Liang Z."/>
            <person name="Yan F."/>
            <person name="Li Y."/>
            <person name="Sun B."/>
            <person name="Zhang H."/>
            <person name="Zhang J."/>
            <person name="Zhu Y."/>
            <person name="Du M."/>
            <person name="Zhao Y."/>
            <person name="Schartl M."/>
            <person name="Tang Q."/>
            <person name="Wang J."/>
        </authorList>
    </citation>
    <scope>NUCLEOTIDE SEQUENCE</scope>
</reference>
<feature type="domain" description="C2H2-type" evidence="12">
    <location>
        <begin position="213"/>
        <end position="240"/>
    </location>
</feature>
<dbReference type="GO" id="GO:0005634">
    <property type="term" value="C:nucleus"/>
    <property type="evidence" value="ECO:0007669"/>
    <property type="project" value="UniProtKB-SubCell"/>
</dbReference>
<dbReference type="PANTHER" id="PTHR24394">
    <property type="entry name" value="ZINC FINGER PROTEIN"/>
    <property type="match status" value="1"/>
</dbReference>
<feature type="domain" description="C2H2-type" evidence="12">
    <location>
        <begin position="241"/>
        <end position="268"/>
    </location>
</feature>
<name>A0A3P8X5Z4_CYNSE</name>
<dbReference type="SUPFAM" id="SSF57667">
    <property type="entry name" value="beta-beta-alpha zinc fingers"/>
    <property type="match status" value="2"/>
</dbReference>
<evidence type="ECO:0000256" key="2">
    <source>
        <dbReference type="ARBA" id="ARBA00006991"/>
    </source>
</evidence>
<keyword evidence="9" id="KW-0804">Transcription</keyword>
<dbReference type="InterPro" id="IPR036236">
    <property type="entry name" value="Znf_C2H2_sf"/>
</dbReference>
<comment type="similarity">
    <text evidence="2">Belongs to the krueppel C2H2-type zinc-finger protein family.</text>
</comment>
<dbReference type="FunFam" id="3.30.160.60:FF:000965">
    <property type="entry name" value="Neurotrophin receptor-interacting factor homolog"/>
    <property type="match status" value="1"/>
</dbReference>
<sequence length="305" mass="34123">MDTPVLSSTKKETPLVLLANNTDVTAGENVTFVCPLILKPETPGPKPECLTKPVEAEPPQACVSTAKGTAYSPSPSDGAMTPAPAGLWEKVLASKKPNGSLNMKLNPTSPDQKLLRPCAVPLVNILTIPDSHLKLEDNPKTGYLLPKELRRHQSYHTGHRLCCFDPCENGVWRLQSIVAHCRDGYTCSNCGKTFKHRKILRRHERFHTGEKPYQCVVCAKMFVLKKSLRRHQRFHTGERPHSCALCNKSFRLRDNLKAHMRFHSGEKPFSCATCGKTFRIGRNLEKHKLSQCGFFVPSFKIIAGR</sequence>
<dbReference type="GO" id="GO:0000981">
    <property type="term" value="F:DNA-binding transcription factor activity, RNA polymerase II-specific"/>
    <property type="evidence" value="ECO:0007669"/>
    <property type="project" value="TreeGrafter"/>
</dbReference>
<dbReference type="FunFam" id="3.30.160.60:FF:002343">
    <property type="entry name" value="Zinc finger protein 33A"/>
    <property type="match status" value="1"/>
</dbReference>
<evidence type="ECO:0000256" key="4">
    <source>
        <dbReference type="ARBA" id="ARBA00022737"/>
    </source>
</evidence>
<evidence type="ECO:0000256" key="8">
    <source>
        <dbReference type="ARBA" id="ARBA00023125"/>
    </source>
</evidence>
<keyword evidence="14" id="KW-1185">Reference proteome</keyword>
<evidence type="ECO:0000256" key="7">
    <source>
        <dbReference type="ARBA" id="ARBA00023015"/>
    </source>
</evidence>
<accession>A0A3P8X5Z4</accession>
<keyword evidence="5 11" id="KW-0863">Zinc-finger</keyword>
<dbReference type="GO" id="GO:0003677">
    <property type="term" value="F:DNA binding"/>
    <property type="evidence" value="ECO:0007669"/>
    <property type="project" value="UniProtKB-KW"/>
</dbReference>
<protein>
    <recommendedName>
        <fullName evidence="12">C2H2-type domain-containing protein</fullName>
    </recommendedName>
</protein>
<keyword evidence="4" id="KW-0677">Repeat</keyword>
<feature type="domain" description="C2H2-type" evidence="12">
    <location>
        <begin position="185"/>
        <end position="212"/>
    </location>
</feature>
<dbReference type="Gene3D" id="3.30.160.60">
    <property type="entry name" value="Classic Zinc Finger"/>
    <property type="match status" value="4"/>
</dbReference>
<dbReference type="Proteomes" id="UP000265120">
    <property type="component" value="Chromosome 20"/>
</dbReference>
<evidence type="ECO:0000256" key="1">
    <source>
        <dbReference type="ARBA" id="ARBA00004123"/>
    </source>
</evidence>
<dbReference type="GO" id="GO:0008270">
    <property type="term" value="F:zinc ion binding"/>
    <property type="evidence" value="ECO:0007669"/>
    <property type="project" value="UniProtKB-KW"/>
</dbReference>
<dbReference type="PANTHER" id="PTHR24394:SF29">
    <property type="entry name" value="MYONEURIN"/>
    <property type="match status" value="1"/>
</dbReference>
<dbReference type="PROSITE" id="PS00028">
    <property type="entry name" value="ZINC_FINGER_C2H2_1"/>
    <property type="match status" value="3"/>
</dbReference>
<dbReference type="Pfam" id="PF00096">
    <property type="entry name" value="zf-C2H2"/>
    <property type="match status" value="3"/>
</dbReference>
<keyword evidence="8" id="KW-0238">DNA-binding</keyword>
<dbReference type="GeneTree" id="ENSGT01150000286958"/>
<evidence type="ECO:0000256" key="11">
    <source>
        <dbReference type="PROSITE-ProRule" id="PRU00042"/>
    </source>
</evidence>
<evidence type="ECO:0000256" key="5">
    <source>
        <dbReference type="ARBA" id="ARBA00022771"/>
    </source>
</evidence>
<evidence type="ECO:0000256" key="6">
    <source>
        <dbReference type="ARBA" id="ARBA00022833"/>
    </source>
</evidence>
<evidence type="ECO:0000259" key="12">
    <source>
        <dbReference type="PROSITE" id="PS50157"/>
    </source>
</evidence>
<dbReference type="OMA" id="CGAQTEV"/>
<dbReference type="AlphaFoldDB" id="A0A3P8X5Z4"/>
<evidence type="ECO:0000313" key="14">
    <source>
        <dbReference type="Proteomes" id="UP000265120"/>
    </source>
</evidence>
<dbReference type="InParanoid" id="A0A3P8X5Z4"/>
<proteinExistence type="inferred from homology"/>
<evidence type="ECO:0000313" key="13">
    <source>
        <dbReference type="Ensembl" id="ENSCSEP00000032975.1"/>
    </source>
</evidence>
<organism evidence="13 14">
    <name type="scientific">Cynoglossus semilaevis</name>
    <name type="common">Tongue sole</name>
    <dbReference type="NCBI Taxonomy" id="244447"/>
    <lineage>
        <taxon>Eukaryota</taxon>
        <taxon>Metazoa</taxon>
        <taxon>Chordata</taxon>
        <taxon>Craniata</taxon>
        <taxon>Vertebrata</taxon>
        <taxon>Euteleostomi</taxon>
        <taxon>Actinopterygii</taxon>
        <taxon>Neopterygii</taxon>
        <taxon>Teleostei</taxon>
        <taxon>Neoteleostei</taxon>
        <taxon>Acanthomorphata</taxon>
        <taxon>Carangaria</taxon>
        <taxon>Pleuronectiformes</taxon>
        <taxon>Pleuronectoidei</taxon>
        <taxon>Cynoglossidae</taxon>
        <taxon>Cynoglossinae</taxon>
        <taxon>Cynoglossus</taxon>
    </lineage>
</organism>
<keyword evidence="10" id="KW-0539">Nucleus</keyword>
<dbReference type="FunFam" id="3.30.160.60:FF:000100">
    <property type="entry name" value="Zinc finger 45-like"/>
    <property type="match status" value="1"/>
</dbReference>
<dbReference type="SMART" id="SM00355">
    <property type="entry name" value="ZnF_C2H2"/>
    <property type="match status" value="4"/>
</dbReference>
<evidence type="ECO:0000256" key="3">
    <source>
        <dbReference type="ARBA" id="ARBA00022723"/>
    </source>
</evidence>
<keyword evidence="3" id="KW-0479">Metal-binding</keyword>
<reference evidence="13" key="2">
    <citation type="submission" date="2025-08" db="UniProtKB">
        <authorList>
            <consortium name="Ensembl"/>
        </authorList>
    </citation>
    <scope>IDENTIFICATION</scope>
</reference>
<dbReference type="InterPro" id="IPR013087">
    <property type="entry name" value="Znf_C2H2_type"/>
</dbReference>
<evidence type="ECO:0000256" key="10">
    <source>
        <dbReference type="ARBA" id="ARBA00023242"/>
    </source>
</evidence>
<feature type="domain" description="C2H2-type" evidence="12">
    <location>
        <begin position="269"/>
        <end position="293"/>
    </location>
</feature>
<keyword evidence="7" id="KW-0805">Transcription regulation</keyword>
<dbReference type="Ensembl" id="ENSCSET00000033399.1">
    <property type="protein sequence ID" value="ENSCSEP00000032975.1"/>
    <property type="gene ID" value="ENSCSEG00000021171.1"/>
</dbReference>
<dbReference type="FunFam" id="3.30.160.60:FF:001506">
    <property type="entry name" value="Zinc finger protein"/>
    <property type="match status" value="1"/>
</dbReference>
<keyword evidence="6" id="KW-0862">Zinc</keyword>
<evidence type="ECO:0000256" key="9">
    <source>
        <dbReference type="ARBA" id="ARBA00023163"/>
    </source>
</evidence>
<dbReference type="PROSITE" id="PS50157">
    <property type="entry name" value="ZINC_FINGER_C2H2_2"/>
    <property type="match status" value="4"/>
</dbReference>